<dbReference type="EC" id="3.5.4.4" evidence="3"/>
<gene>
    <name evidence="9" type="ORF">AACH11_10295</name>
</gene>
<evidence type="ECO:0000256" key="4">
    <source>
        <dbReference type="ARBA" id="ARBA00022723"/>
    </source>
</evidence>
<protein>
    <recommendedName>
        <fullName evidence="3">adenosine deaminase</fullName>
        <ecNumber evidence="3">3.5.4.4</ecNumber>
    </recommendedName>
</protein>
<dbReference type="InterPro" id="IPR001365">
    <property type="entry name" value="A_deaminase_dom"/>
</dbReference>
<evidence type="ECO:0000256" key="1">
    <source>
        <dbReference type="ARBA" id="ARBA00001947"/>
    </source>
</evidence>
<evidence type="ECO:0000256" key="2">
    <source>
        <dbReference type="ARBA" id="ARBA00006676"/>
    </source>
</evidence>
<comment type="similarity">
    <text evidence="2">Belongs to the metallo-dependent hydrolases superfamily. Adenosine and AMP deaminases family.</text>
</comment>
<keyword evidence="4" id="KW-0479">Metal-binding</keyword>
<feature type="compositionally biased region" description="Pro residues" evidence="7">
    <location>
        <begin position="362"/>
        <end position="374"/>
    </location>
</feature>
<proteinExistence type="inferred from homology"/>
<dbReference type="Proteomes" id="UP001368500">
    <property type="component" value="Unassembled WGS sequence"/>
</dbReference>
<evidence type="ECO:0000256" key="3">
    <source>
        <dbReference type="ARBA" id="ARBA00012784"/>
    </source>
</evidence>
<feature type="domain" description="Adenosine deaminase" evidence="8">
    <location>
        <begin position="35"/>
        <end position="351"/>
    </location>
</feature>
<feature type="region of interest" description="Disordered" evidence="7">
    <location>
        <begin position="359"/>
        <end position="381"/>
    </location>
</feature>
<evidence type="ECO:0000256" key="7">
    <source>
        <dbReference type="SAM" id="MobiDB-lite"/>
    </source>
</evidence>
<comment type="cofactor">
    <cofactor evidence="1">
        <name>Zn(2+)</name>
        <dbReference type="ChEBI" id="CHEBI:29105"/>
    </cofactor>
</comment>
<sequence length="381" mass="39579">MSDIPAPAQAAAPPRQAAAHVTADDDDAAWARRCPKVLLHEHLDGGLRTTTLMDLLRARNLPAPAADVAGLDAWFDARAHAGSLEEYLRGFALTVAAMASPAALERVAVEAAEDARADGVVLAEFRIAPLLFEPWGVDGDAAVEALLAGLARSPLPSGLIVCAMRQEAPARIAAAADLALRWQGRGVVGFDLAGPEAGWPAAPHAALLRRVRDAGLGLTLHAGEADAGTRVLEAAALGARRIGHGVRLAELLDAPAHADALARLRADGVHLEICPTSNLHTGAARDLATHPIHALWRAGLSLSFHTDNRLISRTRHSDEALALRRHGFSRADLQAMGVAAARAAFLPAAWRDRAAAACAAGPPHPVTDPAPQPPAAGGTHG</sequence>
<dbReference type="Gene3D" id="3.20.20.140">
    <property type="entry name" value="Metal-dependent hydrolases"/>
    <property type="match status" value="1"/>
</dbReference>
<dbReference type="InterPro" id="IPR032466">
    <property type="entry name" value="Metal_Hydrolase"/>
</dbReference>
<evidence type="ECO:0000256" key="6">
    <source>
        <dbReference type="ARBA" id="ARBA00022833"/>
    </source>
</evidence>
<dbReference type="InterPro" id="IPR006330">
    <property type="entry name" value="Ado/ade_deaminase"/>
</dbReference>
<name>A0ABU9B9E4_9BURK</name>
<comment type="caution">
    <text evidence="9">The sequence shown here is derived from an EMBL/GenBank/DDBJ whole genome shotgun (WGS) entry which is preliminary data.</text>
</comment>
<evidence type="ECO:0000256" key="5">
    <source>
        <dbReference type="ARBA" id="ARBA00022801"/>
    </source>
</evidence>
<reference evidence="9 10" key="1">
    <citation type="submission" date="2024-04" db="EMBL/GenBank/DDBJ databases">
        <title>Novel species of the genus Ideonella isolated from streams.</title>
        <authorList>
            <person name="Lu H."/>
        </authorList>
    </citation>
    <scope>NUCLEOTIDE SEQUENCE [LARGE SCALE GENOMIC DNA]</scope>
    <source>
        <strain evidence="9 10">BYS139W</strain>
    </source>
</reference>
<dbReference type="EMBL" id="JBBUTF010000008">
    <property type="protein sequence ID" value="MEK8026346.1"/>
    <property type="molecule type" value="Genomic_DNA"/>
</dbReference>
<evidence type="ECO:0000313" key="9">
    <source>
        <dbReference type="EMBL" id="MEK8026346.1"/>
    </source>
</evidence>
<evidence type="ECO:0000313" key="10">
    <source>
        <dbReference type="Proteomes" id="UP001368500"/>
    </source>
</evidence>
<dbReference type="PANTHER" id="PTHR11409:SF43">
    <property type="entry name" value="ADENOSINE DEAMINASE"/>
    <property type="match status" value="1"/>
</dbReference>
<organism evidence="9 10">
    <name type="scientific">Pseudaquabacterium rugosum</name>
    <dbReference type="NCBI Taxonomy" id="2984194"/>
    <lineage>
        <taxon>Bacteria</taxon>
        <taxon>Pseudomonadati</taxon>
        <taxon>Pseudomonadota</taxon>
        <taxon>Betaproteobacteria</taxon>
        <taxon>Burkholderiales</taxon>
        <taxon>Sphaerotilaceae</taxon>
        <taxon>Pseudaquabacterium</taxon>
    </lineage>
</organism>
<dbReference type="PANTHER" id="PTHR11409">
    <property type="entry name" value="ADENOSINE DEAMINASE"/>
    <property type="match status" value="1"/>
</dbReference>
<dbReference type="Pfam" id="PF00962">
    <property type="entry name" value="A_deaminase"/>
    <property type="match status" value="1"/>
</dbReference>
<evidence type="ECO:0000259" key="8">
    <source>
        <dbReference type="Pfam" id="PF00962"/>
    </source>
</evidence>
<keyword evidence="6" id="KW-0862">Zinc</keyword>
<keyword evidence="5 9" id="KW-0378">Hydrolase</keyword>
<dbReference type="SUPFAM" id="SSF51556">
    <property type="entry name" value="Metallo-dependent hydrolases"/>
    <property type="match status" value="1"/>
</dbReference>
<keyword evidence="10" id="KW-1185">Reference proteome</keyword>
<dbReference type="RefSeq" id="WP_341374130.1">
    <property type="nucleotide sequence ID" value="NZ_JBBUTF010000008.1"/>
</dbReference>
<accession>A0ABU9B9E4</accession>
<dbReference type="GO" id="GO:0016787">
    <property type="term" value="F:hydrolase activity"/>
    <property type="evidence" value="ECO:0007669"/>
    <property type="project" value="UniProtKB-KW"/>
</dbReference>